<dbReference type="GO" id="GO:0005829">
    <property type="term" value="C:cytosol"/>
    <property type="evidence" value="ECO:0007669"/>
    <property type="project" value="TreeGrafter"/>
</dbReference>
<protein>
    <submittedName>
        <fullName evidence="5">Putative Xre family DNA binding protein</fullName>
    </submittedName>
</protein>
<dbReference type="InterPro" id="IPR010982">
    <property type="entry name" value="Lambda_DNA-bd_dom_sf"/>
</dbReference>
<dbReference type="Proteomes" id="UP000008495">
    <property type="component" value="Unassembled WGS sequence"/>
</dbReference>
<dbReference type="GO" id="GO:0003700">
    <property type="term" value="F:DNA-binding transcription factor activity"/>
    <property type="evidence" value="ECO:0007669"/>
    <property type="project" value="TreeGrafter"/>
</dbReference>
<evidence type="ECO:0000256" key="1">
    <source>
        <dbReference type="ARBA" id="ARBA00023015"/>
    </source>
</evidence>
<dbReference type="CDD" id="cd00093">
    <property type="entry name" value="HTH_XRE"/>
    <property type="match status" value="1"/>
</dbReference>
<dbReference type="eggNOG" id="COG1476">
    <property type="taxonomic scope" value="Bacteria"/>
</dbReference>
<evidence type="ECO:0000259" key="4">
    <source>
        <dbReference type="PROSITE" id="PS50943"/>
    </source>
</evidence>
<dbReference type="CDD" id="cd02209">
    <property type="entry name" value="cupin_XRE_C"/>
    <property type="match status" value="1"/>
</dbReference>
<dbReference type="PROSITE" id="PS50943">
    <property type="entry name" value="HTH_CROC1"/>
    <property type="match status" value="1"/>
</dbReference>
<dbReference type="InterPro" id="IPR014710">
    <property type="entry name" value="RmlC-like_jellyroll"/>
</dbReference>
<dbReference type="InterPro" id="IPR011051">
    <property type="entry name" value="RmlC_Cupin_sf"/>
</dbReference>
<dbReference type="EMBL" id="BAGZ01000008">
    <property type="protein sequence ID" value="GAB77862.1"/>
    <property type="molecule type" value="Genomic_DNA"/>
</dbReference>
<feature type="domain" description="HTH cro/C1-type" evidence="4">
    <location>
        <begin position="15"/>
        <end position="69"/>
    </location>
</feature>
<organism evidence="5 6">
    <name type="scientific">Austwickia chelonae NBRC 105200</name>
    <dbReference type="NCBI Taxonomy" id="1184607"/>
    <lineage>
        <taxon>Bacteria</taxon>
        <taxon>Bacillati</taxon>
        <taxon>Actinomycetota</taxon>
        <taxon>Actinomycetes</taxon>
        <taxon>Micrococcales</taxon>
        <taxon>Dermatophilaceae</taxon>
        <taxon>Austwickia</taxon>
    </lineage>
</organism>
<dbReference type="SUPFAM" id="SSF47413">
    <property type="entry name" value="lambda repressor-like DNA-binding domains"/>
    <property type="match status" value="1"/>
</dbReference>
<comment type="caution">
    <text evidence="5">The sequence shown here is derived from an EMBL/GenBank/DDBJ whole genome shotgun (WGS) entry which is preliminary data.</text>
</comment>
<dbReference type="SUPFAM" id="SSF51182">
    <property type="entry name" value="RmlC-like cupins"/>
    <property type="match status" value="1"/>
</dbReference>
<evidence type="ECO:0000313" key="5">
    <source>
        <dbReference type="EMBL" id="GAB77862.1"/>
    </source>
</evidence>
<keyword evidence="2" id="KW-0238">DNA-binding</keyword>
<evidence type="ECO:0000256" key="3">
    <source>
        <dbReference type="ARBA" id="ARBA00023163"/>
    </source>
</evidence>
<dbReference type="PANTHER" id="PTHR46797:SF23">
    <property type="entry name" value="HTH-TYPE TRANSCRIPTIONAL REGULATOR SUTR"/>
    <property type="match status" value="1"/>
</dbReference>
<dbReference type="PANTHER" id="PTHR46797">
    <property type="entry name" value="HTH-TYPE TRANSCRIPTIONAL REGULATOR"/>
    <property type="match status" value="1"/>
</dbReference>
<keyword evidence="6" id="KW-1185">Reference proteome</keyword>
<dbReference type="Pfam" id="PF01381">
    <property type="entry name" value="HTH_3"/>
    <property type="match status" value="1"/>
</dbReference>
<dbReference type="Gene3D" id="2.60.120.10">
    <property type="entry name" value="Jelly Rolls"/>
    <property type="match status" value="1"/>
</dbReference>
<dbReference type="STRING" id="100225.SAMN05421595_0374"/>
<proteinExistence type="predicted"/>
<dbReference type="InterPro" id="IPR001387">
    <property type="entry name" value="Cro/C1-type_HTH"/>
</dbReference>
<evidence type="ECO:0000256" key="2">
    <source>
        <dbReference type="ARBA" id="ARBA00023125"/>
    </source>
</evidence>
<dbReference type="GO" id="GO:0003677">
    <property type="term" value="F:DNA binding"/>
    <property type="evidence" value="ECO:0007669"/>
    <property type="project" value="UniProtKB-KW"/>
</dbReference>
<dbReference type="Gene3D" id="1.10.260.40">
    <property type="entry name" value="lambda repressor-like DNA-binding domains"/>
    <property type="match status" value="1"/>
</dbReference>
<name>K6W7Q4_9MICO</name>
<dbReference type="SMART" id="SM00530">
    <property type="entry name" value="HTH_XRE"/>
    <property type="match status" value="1"/>
</dbReference>
<accession>K6W7Q4</accession>
<reference evidence="5 6" key="1">
    <citation type="submission" date="2012-08" db="EMBL/GenBank/DDBJ databases">
        <title>Whole genome shotgun sequence of Austwickia chelonae NBRC 105200.</title>
        <authorList>
            <person name="Yoshida I."/>
            <person name="Hosoyama A."/>
            <person name="Tsuchikane K."/>
            <person name="Katsumata H."/>
            <person name="Ando Y."/>
            <person name="Ohji S."/>
            <person name="Hamada M."/>
            <person name="Tamura T."/>
            <person name="Yamazoe A."/>
            <person name="Yamazaki S."/>
            <person name="Fujita N."/>
        </authorList>
    </citation>
    <scope>NUCLEOTIDE SEQUENCE [LARGE SCALE GENOMIC DNA]</scope>
    <source>
        <strain evidence="5 6">NBRC 105200</strain>
    </source>
</reference>
<sequence length="183" mass="20219">MAAASTFVLRIGRRIRDMRKQRGWSVQRLADVSGLSRRMLTQIELGQANPSLATIDRIAHGLGTDFAAIALPEAEPVPHAMEGILAWQGPGDSRALLLSATIDPRAELWRWTLNPQVRYEAEPDRLGAQEIHHVLSGTLTLVLEDEQLVVASGQTTTIRTDQRYAYLNDTARPVTFIRVVTGA</sequence>
<evidence type="ECO:0000313" key="6">
    <source>
        <dbReference type="Proteomes" id="UP000008495"/>
    </source>
</evidence>
<keyword evidence="1" id="KW-0805">Transcription regulation</keyword>
<dbReference type="InterPro" id="IPR050807">
    <property type="entry name" value="TransReg_Diox_bact_type"/>
</dbReference>
<dbReference type="AlphaFoldDB" id="K6W7Q4"/>
<gene>
    <name evidence="5" type="ORF">AUCHE_08_01040</name>
</gene>
<keyword evidence="3" id="KW-0804">Transcription</keyword>